<feature type="binding site" evidence="5">
    <location>
        <position position="167"/>
    </location>
    <ligand>
        <name>AMP</name>
        <dbReference type="ChEBI" id="CHEBI:456215"/>
    </ligand>
</feature>
<comment type="subunit">
    <text evidence="5 7">Monomer.</text>
</comment>
<feature type="binding site" evidence="5">
    <location>
        <position position="40"/>
    </location>
    <ligand>
        <name>AMP</name>
        <dbReference type="ChEBI" id="CHEBI:456215"/>
    </ligand>
</feature>
<reference evidence="10" key="1">
    <citation type="submission" date="2017-08" db="EMBL/GenBank/DDBJ databases">
        <title>A dynamic microbial community with high functional redundancy inhabits the cold, oxic subseafloor aquifer.</title>
        <authorList>
            <person name="Tully B.J."/>
            <person name="Wheat C.G."/>
            <person name="Glazer B.T."/>
            <person name="Huber J.A."/>
        </authorList>
    </citation>
    <scope>NUCLEOTIDE SEQUENCE [LARGE SCALE GENOMIC DNA]</scope>
</reference>
<name>A0A2A4YEJ3_UNCAE</name>
<keyword evidence="5" id="KW-0862">Zinc</keyword>
<keyword evidence="5" id="KW-0479">Metal-binding</keyword>
<dbReference type="Pfam" id="PF05191">
    <property type="entry name" value="ADK_lid"/>
    <property type="match status" value="1"/>
</dbReference>
<comment type="domain">
    <text evidence="5">Consists of three domains, a large central CORE domain and two small peripheral domains, NMPbind and LID, which undergo movements during catalysis. The LID domain closes over the site of phosphoryl transfer upon ATP binding. Assembling and dissambling the active center during each catalytic cycle provides an effective means to prevent ATP hydrolysis. Some bacteria have evolved a zinc-coordinating structure that stabilizes the LID domain.</text>
</comment>
<dbReference type="CDD" id="cd01428">
    <property type="entry name" value="ADK"/>
    <property type="match status" value="1"/>
</dbReference>
<dbReference type="GO" id="GO:0044209">
    <property type="term" value="P:AMP salvage"/>
    <property type="evidence" value="ECO:0007669"/>
    <property type="project" value="UniProtKB-UniRule"/>
</dbReference>
<feature type="binding site" evidence="5">
    <location>
        <begin position="19"/>
        <end position="24"/>
    </location>
    <ligand>
        <name>ATP</name>
        <dbReference type="ChEBI" id="CHEBI:30616"/>
    </ligand>
</feature>
<dbReference type="InterPro" id="IPR033690">
    <property type="entry name" value="Adenylat_kinase_CS"/>
</dbReference>
<feature type="binding site" evidence="5">
    <location>
        <position position="160"/>
    </location>
    <ligand>
        <name>Zn(2+)</name>
        <dbReference type="ChEBI" id="CHEBI:29105"/>
        <note>structural</note>
    </ligand>
</feature>
<dbReference type="AlphaFoldDB" id="A0A2A4YEJ3"/>
<feature type="binding site" evidence="5">
    <location>
        <position position="45"/>
    </location>
    <ligand>
        <name>AMP</name>
        <dbReference type="ChEBI" id="CHEBI:456215"/>
    </ligand>
</feature>
<feature type="binding site" evidence="5">
    <location>
        <begin position="94"/>
        <end position="97"/>
    </location>
    <ligand>
        <name>AMP</name>
        <dbReference type="ChEBI" id="CHEBI:456215"/>
    </ligand>
</feature>
<organism evidence="9 10">
    <name type="scientific">Aerophobetes bacterium</name>
    <dbReference type="NCBI Taxonomy" id="2030807"/>
    <lineage>
        <taxon>Bacteria</taxon>
        <taxon>Candidatus Aerophobota</taxon>
    </lineage>
</organism>
<feature type="domain" description="Adenylate kinase active site lid" evidence="8">
    <location>
        <begin position="134"/>
        <end position="169"/>
    </location>
</feature>
<dbReference type="GO" id="GO:0005737">
    <property type="term" value="C:cytoplasm"/>
    <property type="evidence" value="ECO:0007669"/>
    <property type="project" value="UniProtKB-SubCell"/>
</dbReference>
<evidence type="ECO:0000259" key="8">
    <source>
        <dbReference type="Pfam" id="PF05191"/>
    </source>
</evidence>
<dbReference type="NCBIfam" id="NF001380">
    <property type="entry name" value="PRK00279.1-2"/>
    <property type="match status" value="1"/>
</dbReference>
<dbReference type="GO" id="GO:0008270">
    <property type="term" value="F:zinc ion binding"/>
    <property type="evidence" value="ECO:0007669"/>
    <property type="project" value="UniProtKB-UniRule"/>
</dbReference>
<comment type="caution">
    <text evidence="9">The sequence shown here is derived from an EMBL/GenBank/DDBJ whole genome shotgun (WGS) entry which is preliminary data.</text>
</comment>
<sequence>MENHETKKPLVIILLGPPGVGKGSQAEKISSHLHLPHISTGDILRENIKNSTDLGKKAKSIMEEGKLVPDALINEMAFDRVEKADCKKGYILDGYPRTTAQAEVLSKHLGKDADIKVINFFASDETVATRISGRLICKKCKTSFHRAFKKPKKEDVCDKCGGELYQRADDHMDTVLKRLQVYKEQTEPLIQYFDQKKLLKTILCEKGMDEIFNETLAFLK</sequence>
<evidence type="ECO:0000256" key="3">
    <source>
        <dbReference type="ARBA" id="ARBA00022741"/>
    </source>
</evidence>
<dbReference type="GO" id="GO:0004017">
    <property type="term" value="F:AMP kinase activity"/>
    <property type="evidence" value="ECO:0007669"/>
    <property type="project" value="UniProtKB-UniRule"/>
</dbReference>
<evidence type="ECO:0000256" key="4">
    <source>
        <dbReference type="ARBA" id="ARBA00022777"/>
    </source>
</evidence>
<comment type="catalytic activity">
    <reaction evidence="5 7">
        <text>AMP + ATP = 2 ADP</text>
        <dbReference type="Rhea" id="RHEA:12973"/>
        <dbReference type="ChEBI" id="CHEBI:30616"/>
        <dbReference type="ChEBI" id="CHEBI:456215"/>
        <dbReference type="ChEBI" id="CHEBI:456216"/>
        <dbReference type="EC" id="2.7.4.3"/>
    </reaction>
</comment>
<dbReference type="InterPro" id="IPR000850">
    <property type="entry name" value="Adenylat/UMP-CMP_kin"/>
</dbReference>
<dbReference type="Pfam" id="PF00406">
    <property type="entry name" value="ADK"/>
    <property type="match status" value="1"/>
</dbReference>
<keyword evidence="5 7" id="KW-0067">ATP-binding</keyword>
<comment type="function">
    <text evidence="5">Catalyzes the reversible transfer of the terminal phosphate group between ATP and AMP. Plays an important role in cellular energy homeostasis and in adenine nucleotide metabolism.</text>
</comment>
<gene>
    <name evidence="5" type="primary">adk</name>
    <name evidence="9" type="ORF">COB11_05585</name>
</gene>
<dbReference type="NCBIfam" id="TIGR01351">
    <property type="entry name" value="adk"/>
    <property type="match status" value="1"/>
</dbReference>
<dbReference type="PRINTS" id="PR00094">
    <property type="entry name" value="ADENYLTKNASE"/>
</dbReference>
<evidence type="ECO:0000256" key="1">
    <source>
        <dbReference type="ARBA" id="ARBA00022679"/>
    </source>
</evidence>
<protein>
    <recommendedName>
        <fullName evidence="5 7">Adenylate kinase</fullName>
        <shortName evidence="5">AK</shortName>
        <ecNumber evidence="5 7">2.7.4.3</ecNumber>
    </recommendedName>
    <alternativeName>
        <fullName evidence="5">ATP-AMP transphosphorylase</fullName>
    </alternativeName>
    <alternativeName>
        <fullName evidence="5">ATP:AMP phosphotransferase</fullName>
    </alternativeName>
    <alternativeName>
        <fullName evidence="5">Adenylate monophosphate kinase</fullName>
    </alternativeName>
</protein>
<dbReference type="UniPathway" id="UPA00588">
    <property type="reaction ID" value="UER00649"/>
</dbReference>
<feature type="binding site" evidence="5">
    <location>
        <position position="134"/>
    </location>
    <ligand>
        <name>ATP</name>
        <dbReference type="ChEBI" id="CHEBI:30616"/>
    </ligand>
</feature>
<keyword evidence="3 5" id="KW-0547">Nucleotide-binding</keyword>
<feature type="binding site" evidence="5">
    <location>
        <position position="101"/>
    </location>
    <ligand>
        <name>AMP</name>
        <dbReference type="ChEBI" id="CHEBI:456215"/>
    </ligand>
</feature>
<dbReference type="SUPFAM" id="SSF52540">
    <property type="entry name" value="P-loop containing nucleoside triphosphate hydrolases"/>
    <property type="match status" value="1"/>
</dbReference>
<feature type="binding site" evidence="5">
    <location>
        <position position="157"/>
    </location>
    <ligand>
        <name>Zn(2+)</name>
        <dbReference type="ChEBI" id="CHEBI:29105"/>
        <note>structural</note>
    </ligand>
</feature>
<evidence type="ECO:0000313" key="9">
    <source>
        <dbReference type="EMBL" id="PCI93278.1"/>
    </source>
</evidence>
<dbReference type="Gene3D" id="3.40.50.300">
    <property type="entry name" value="P-loop containing nucleotide triphosphate hydrolases"/>
    <property type="match status" value="1"/>
</dbReference>
<feature type="binding site" evidence="5">
    <location>
        <begin position="143"/>
        <end position="144"/>
    </location>
    <ligand>
        <name>ATP</name>
        <dbReference type="ChEBI" id="CHEBI:30616"/>
    </ligand>
</feature>
<feature type="binding site" evidence="5">
    <location>
        <position position="137"/>
    </location>
    <ligand>
        <name>Zn(2+)</name>
        <dbReference type="ChEBI" id="CHEBI:29105"/>
        <note>structural</note>
    </ligand>
</feature>
<keyword evidence="4 5" id="KW-0418">Kinase</keyword>
<keyword evidence="5" id="KW-0963">Cytoplasm</keyword>
<evidence type="ECO:0000256" key="2">
    <source>
        <dbReference type="ARBA" id="ARBA00022727"/>
    </source>
</evidence>
<feature type="binding site" evidence="5">
    <location>
        <position position="206"/>
    </location>
    <ligand>
        <name>ATP</name>
        <dbReference type="ChEBI" id="CHEBI:30616"/>
    </ligand>
</feature>
<evidence type="ECO:0000256" key="7">
    <source>
        <dbReference type="RuleBase" id="RU003331"/>
    </source>
</evidence>
<dbReference type="EMBL" id="NVUU01000066">
    <property type="protein sequence ID" value="PCI93278.1"/>
    <property type="molecule type" value="Genomic_DNA"/>
</dbReference>
<comment type="subcellular location">
    <subcellularLocation>
        <location evidence="5 7">Cytoplasm</location>
    </subcellularLocation>
</comment>
<comment type="pathway">
    <text evidence="5">Purine metabolism; AMP biosynthesis via salvage pathway; AMP from ADP: step 1/1.</text>
</comment>
<dbReference type="PANTHER" id="PTHR23359">
    <property type="entry name" value="NUCLEOTIDE KINASE"/>
    <property type="match status" value="1"/>
</dbReference>
<keyword evidence="2 5" id="KW-0545">Nucleotide biosynthesis</keyword>
<feature type="region of interest" description="LID" evidence="5">
    <location>
        <begin position="133"/>
        <end position="170"/>
    </location>
</feature>
<evidence type="ECO:0000256" key="5">
    <source>
        <dbReference type="HAMAP-Rule" id="MF_00235"/>
    </source>
</evidence>
<evidence type="ECO:0000313" key="10">
    <source>
        <dbReference type="Proteomes" id="UP000217838"/>
    </source>
</evidence>
<feature type="region of interest" description="NMP" evidence="5">
    <location>
        <begin position="39"/>
        <end position="68"/>
    </location>
</feature>
<dbReference type="FunFam" id="3.40.50.300:FF:000106">
    <property type="entry name" value="Adenylate kinase mitochondrial"/>
    <property type="match status" value="1"/>
</dbReference>
<dbReference type="HAMAP" id="MF_00235">
    <property type="entry name" value="Adenylate_kinase_Adk"/>
    <property type="match status" value="1"/>
</dbReference>
<accession>A0A2A4YEJ3</accession>
<feature type="binding site" evidence="5">
    <location>
        <position position="178"/>
    </location>
    <ligand>
        <name>AMP</name>
        <dbReference type="ChEBI" id="CHEBI:456215"/>
    </ligand>
</feature>
<dbReference type="GO" id="GO:0005524">
    <property type="term" value="F:ATP binding"/>
    <property type="evidence" value="ECO:0007669"/>
    <property type="project" value="UniProtKB-UniRule"/>
</dbReference>
<keyword evidence="1 5" id="KW-0808">Transferase</keyword>
<dbReference type="EC" id="2.7.4.3" evidence="5 7"/>
<proteinExistence type="inferred from homology"/>
<dbReference type="PROSITE" id="PS00113">
    <property type="entry name" value="ADENYLATE_KINASE"/>
    <property type="match status" value="1"/>
</dbReference>
<feature type="binding site" evidence="5">
    <location>
        <position position="140"/>
    </location>
    <ligand>
        <name>Zn(2+)</name>
        <dbReference type="ChEBI" id="CHEBI:29105"/>
        <note>structural</note>
    </ligand>
</feature>
<dbReference type="InterPro" id="IPR006259">
    <property type="entry name" value="Adenyl_kin_sub"/>
</dbReference>
<dbReference type="InterPro" id="IPR007862">
    <property type="entry name" value="Adenylate_kinase_lid-dom"/>
</dbReference>
<dbReference type="NCBIfam" id="NF001381">
    <property type="entry name" value="PRK00279.1-3"/>
    <property type="match status" value="1"/>
</dbReference>
<dbReference type="InterPro" id="IPR027417">
    <property type="entry name" value="P-loop_NTPase"/>
</dbReference>
<comment type="similarity">
    <text evidence="5 6">Belongs to the adenylate kinase family.</text>
</comment>
<evidence type="ECO:0000256" key="6">
    <source>
        <dbReference type="RuleBase" id="RU003330"/>
    </source>
</evidence>
<feature type="binding site" evidence="5">
    <location>
        <begin position="66"/>
        <end position="68"/>
    </location>
    <ligand>
        <name>AMP</name>
        <dbReference type="ChEBI" id="CHEBI:456215"/>
    </ligand>
</feature>
<dbReference type="Proteomes" id="UP000217838">
    <property type="component" value="Unassembled WGS sequence"/>
</dbReference>